<proteinExistence type="predicted"/>
<evidence type="ECO:0000313" key="1">
    <source>
        <dbReference type="EMBL" id="SDL23008.1"/>
    </source>
</evidence>
<keyword evidence="2" id="KW-1185">Reference proteome</keyword>
<dbReference type="Proteomes" id="UP000199202">
    <property type="component" value="Unassembled WGS sequence"/>
</dbReference>
<sequence>MTIREEGLEFPGASPAELPYVAGWGSRTIPHQVTVSMPAGRVPTFLDYQHHAGLEPDTIIRYGRDGCRVVLSPRAGAGSRAPWVPGVRGGGTSARLQHADQACEAVLAVAGGDALAEGLQDGGRE</sequence>
<organism evidence="1 2">
    <name type="scientific">Nonomuraea jiangxiensis</name>
    <dbReference type="NCBI Taxonomy" id="633440"/>
    <lineage>
        <taxon>Bacteria</taxon>
        <taxon>Bacillati</taxon>
        <taxon>Actinomycetota</taxon>
        <taxon>Actinomycetes</taxon>
        <taxon>Streptosporangiales</taxon>
        <taxon>Streptosporangiaceae</taxon>
        <taxon>Nonomuraea</taxon>
    </lineage>
</organism>
<dbReference type="EMBL" id="FNDJ01000023">
    <property type="protein sequence ID" value="SDL23008.1"/>
    <property type="molecule type" value="Genomic_DNA"/>
</dbReference>
<evidence type="ECO:0000313" key="2">
    <source>
        <dbReference type="Proteomes" id="UP000199202"/>
    </source>
</evidence>
<name>A0A1G9ICL2_9ACTN</name>
<reference evidence="1 2" key="1">
    <citation type="submission" date="2016-10" db="EMBL/GenBank/DDBJ databases">
        <authorList>
            <person name="de Groot N.N."/>
        </authorList>
    </citation>
    <scope>NUCLEOTIDE SEQUENCE [LARGE SCALE GENOMIC DNA]</scope>
    <source>
        <strain evidence="1 2">CGMCC 4.6533</strain>
    </source>
</reference>
<gene>
    <name evidence="1" type="ORF">SAMN05421869_123149</name>
</gene>
<dbReference type="AlphaFoldDB" id="A0A1G9ICL2"/>
<protein>
    <submittedName>
        <fullName evidence="1">Uncharacterized protein</fullName>
    </submittedName>
</protein>
<accession>A0A1G9ICL2</accession>